<dbReference type="PANTHER" id="PTHR12203:SF35">
    <property type="entry name" value="PROTEIN O-GLUCOSYLTRANSFERASE 1"/>
    <property type="match status" value="1"/>
</dbReference>
<evidence type="ECO:0000259" key="2">
    <source>
        <dbReference type="SMART" id="SM00672"/>
    </source>
</evidence>
<evidence type="ECO:0000256" key="1">
    <source>
        <dbReference type="ARBA" id="ARBA00022679"/>
    </source>
</evidence>
<dbReference type="RefSeq" id="WP_237485386.1">
    <property type="nucleotide sequence ID" value="NZ_CAKLCM010000002.1"/>
</dbReference>
<protein>
    <recommendedName>
        <fullName evidence="2">Glycosyl transferase CAP10 domain-containing protein</fullName>
    </recommendedName>
</protein>
<dbReference type="InterPro" id="IPR006598">
    <property type="entry name" value="CAP10"/>
</dbReference>
<reference evidence="3" key="1">
    <citation type="submission" date="2021-12" db="EMBL/GenBank/DDBJ databases">
        <authorList>
            <person name="Rodrigo-Torres L."/>
            <person name="Arahal R. D."/>
            <person name="Lucena T."/>
        </authorList>
    </citation>
    <scope>NUCLEOTIDE SEQUENCE</scope>
    <source>
        <strain evidence="3">CECT 8226</strain>
    </source>
</reference>
<dbReference type="Pfam" id="PF05686">
    <property type="entry name" value="Glyco_transf_90"/>
    <property type="match status" value="1"/>
</dbReference>
<evidence type="ECO:0000313" key="3">
    <source>
        <dbReference type="EMBL" id="CAH0527251.1"/>
    </source>
</evidence>
<feature type="domain" description="Glycosyl transferase CAP10" evidence="2">
    <location>
        <begin position="100"/>
        <end position="302"/>
    </location>
</feature>
<dbReference type="Proteomes" id="UP000838160">
    <property type="component" value="Unassembled WGS sequence"/>
</dbReference>
<dbReference type="InterPro" id="IPR051091">
    <property type="entry name" value="O-Glucosyltr/Glycosyltrsf_90"/>
</dbReference>
<evidence type="ECO:0000313" key="4">
    <source>
        <dbReference type="Proteomes" id="UP000838160"/>
    </source>
</evidence>
<dbReference type="SMART" id="SM00672">
    <property type="entry name" value="CAP10"/>
    <property type="match status" value="1"/>
</dbReference>
<sequence length="308" mass="36144">MKFTKLHYYSQSALLALIPRVLFRHWANKRLAEYSQQESSDIQTRVDYYNKLEQTFTLDNEAIAIKDFKKNGGTTYFLDMLKVIKGFNAKFRFHVLNGDIQFIPERPSFLKSRPIADNNQNGVVLKLNAVRHFNFVDDKRAFKDKKPMAVWRGIGKKRHRQVVIQQYYQHPLCDIGQTKPINGDPWEKGFLSIEQQLEYKYLVSIEGNDVASGLKWAMSSNSLVLMAKPKFETWFMEGRLEPNVHYAEVKADYSDLIEKMEYYNEHPEAAEAIIANAHQWVDQFRDQKRERLISLLVAKKYFEKSGQM</sequence>
<proteinExistence type="predicted"/>
<dbReference type="EMBL" id="CAKLCM010000002">
    <property type="protein sequence ID" value="CAH0527251.1"/>
    <property type="molecule type" value="Genomic_DNA"/>
</dbReference>
<accession>A0ABM8ZL13</accession>
<organism evidence="3 4">
    <name type="scientific">Vibrio hippocampi</name>
    <dbReference type="NCBI Taxonomy" id="654686"/>
    <lineage>
        <taxon>Bacteria</taxon>
        <taxon>Pseudomonadati</taxon>
        <taxon>Pseudomonadota</taxon>
        <taxon>Gammaproteobacteria</taxon>
        <taxon>Vibrionales</taxon>
        <taxon>Vibrionaceae</taxon>
        <taxon>Vibrio</taxon>
    </lineage>
</organism>
<dbReference type="PANTHER" id="PTHR12203">
    <property type="entry name" value="KDEL LYS-ASP-GLU-LEU CONTAINING - RELATED"/>
    <property type="match status" value="1"/>
</dbReference>
<gene>
    <name evidence="3" type="ORF">VHP8226_02579</name>
</gene>
<keyword evidence="4" id="KW-1185">Reference proteome</keyword>
<name>A0ABM8ZL13_9VIBR</name>
<keyword evidence="1" id="KW-0808">Transferase</keyword>
<comment type="caution">
    <text evidence="3">The sequence shown here is derived from an EMBL/GenBank/DDBJ whole genome shotgun (WGS) entry which is preliminary data.</text>
</comment>